<evidence type="ECO:0008006" key="5">
    <source>
        <dbReference type="Google" id="ProtNLM"/>
    </source>
</evidence>
<organism evidence="3 4">
    <name type="scientific">Duganella fentianensis</name>
    <dbReference type="NCBI Taxonomy" id="2692177"/>
    <lineage>
        <taxon>Bacteria</taxon>
        <taxon>Pseudomonadati</taxon>
        <taxon>Pseudomonadota</taxon>
        <taxon>Betaproteobacteria</taxon>
        <taxon>Burkholderiales</taxon>
        <taxon>Oxalobacteraceae</taxon>
        <taxon>Telluria group</taxon>
        <taxon>Duganella</taxon>
    </lineage>
</organism>
<comment type="caution">
    <text evidence="3">The sequence shown here is derived from an EMBL/GenBank/DDBJ whole genome shotgun (WGS) entry which is preliminary data.</text>
</comment>
<dbReference type="Pfam" id="PF10592">
    <property type="entry name" value="AIPR"/>
    <property type="match status" value="1"/>
</dbReference>
<evidence type="ECO:0000259" key="1">
    <source>
        <dbReference type="Pfam" id="PF10592"/>
    </source>
</evidence>
<sequence>MDLSEVLRHLNRDMRDVLRTGAEQSNSAMLFGEDAFIVTVAGYMARAGQTFSPQLCQYSAIIGGDAVRLSGFSLSDEGDRLDLLVSLYHAAEAPLQIASGEIDQAVAQCVAFLGHALDGSLTACVDESHDAFGLIGTVGMAYDSIERVSISVLTDGLSGDFEVPSLQVRNKSVVVRVIDLAVLAELIFVPAEEGADKAIAHFRQDLVASLLDDVQRGRDTAAACFADEAGARLGDAEEITDFQRCMFKSLSGDAPMQVDGFATDDVDGTFTLLITDFSAEGGMPVISQEELRRAFDMLYRYAGLALSGGLPAPSSGSIEPGIGLAAELLRMRDTITRLKLYLVSNRVAEATQETEARGPLCGIPVETHVWDIRRMYGAFVSESGRDDFEVSFLDADGTGMPALSAGTSGGNYEGYLCTISGEVLADIYERNGSRLLEGNVRSFLSTKGKINSGIQLTLSERPEMFFAYNNGIAATAEAVTTDTTDGLRILQAKNFQIVNGGQTTASLAAASRLGTDLSGVRVQMKLSVLPPGRAMELIPLIARFANSQNKVNESDFFANHPYHHRLEQISRRLTAPASAGHDGPSYWYYERSRGQYVNDQKDLSGQEKERFLMLNPKAQLLTKLDVAKLENTWNGYPHKVSTGAQKNFVFFAGLISKRWNSDDAQFDDGYYRNIVAMAILFRHTEKLVKEQSWYNGAYRPNIVTYSLALLQYMVKHQGGGREIDLAKIWEAQSVRAEITAQLVVLTRLVLDVLTDVLRTKTNVTEWAKAEACWERAMCSAPRILPEFLDLLVDPLARQYLERQGGGMLQTGYGVFARTSVLGISPAKWKSMLDWGISRNLLDMKAQTSLRQACRMPNFLPSVKECERILDIRARLIRSGYSE</sequence>
<dbReference type="Proteomes" id="UP000444316">
    <property type="component" value="Unassembled WGS sequence"/>
</dbReference>
<accession>A0A845I1E2</accession>
<evidence type="ECO:0000259" key="2">
    <source>
        <dbReference type="Pfam" id="PF22879"/>
    </source>
</evidence>
<name>A0A845I1E2_9BURK</name>
<dbReference type="Pfam" id="PF22879">
    <property type="entry name" value="AIPR_N"/>
    <property type="match status" value="2"/>
</dbReference>
<feature type="domain" description="Abortive phage infection protein C-terminal" evidence="1">
    <location>
        <begin position="436"/>
        <end position="754"/>
    </location>
</feature>
<evidence type="ECO:0000313" key="4">
    <source>
        <dbReference type="Proteomes" id="UP000444316"/>
    </source>
</evidence>
<proteinExistence type="predicted"/>
<dbReference type="RefSeq" id="WP_161035437.1">
    <property type="nucleotide sequence ID" value="NZ_WWCL01000002.1"/>
</dbReference>
<dbReference type="AlphaFoldDB" id="A0A845I1E2"/>
<gene>
    <name evidence="3" type="ORF">GTP23_12650</name>
</gene>
<dbReference type="InterPro" id="IPR018891">
    <property type="entry name" value="AIPR_C"/>
</dbReference>
<feature type="domain" description="Abortive infection phage resistance protein N-terminal" evidence="2">
    <location>
        <begin position="225"/>
        <end position="376"/>
    </location>
</feature>
<dbReference type="EMBL" id="WWCL01000002">
    <property type="protein sequence ID" value="MYN45897.1"/>
    <property type="molecule type" value="Genomic_DNA"/>
</dbReference>
<protein>
    <recommendedName>
        <fullName evidence="5">AIPR protein</fullName>
    </recommendedName>
</protein>
<keyword evidence="4" id="KW-1185">Reference proteome</keyword>
<reference evidence="3" key="1">
    <citation type="submission" date="2019-12" db="EMBL/GenBank/DDBJ databases">
        <title>Novel species isolated from a subtropical stream in China.</title>
        <authorList>
            <person name="Lu H."/>
        </authorList>
    </citation>
    <scope>NUCLEOTIDE SEQUENCE [LARGE SCALE GENOMIC DNA]</scope>
    <source>
        <strain evidence="3">FT93W</strain>
    </source>
</reference>
<feature type="domain" description="Abortive infection phage resistance protein N-terminal" evidence="2">
    <location>
        <begin position="36"/>
        <end position="182"/>
    </location>
</feature>
<evidence type="ECO:0000313" key="3">
    <source>
        <dbReference type="EMBL" id="MYN45897.1"/>
    </source>
</evidence>
<dbReference type="InterPro" id="IPR055101">
    <property type="entry name" value="AIPR_N"/>
</dbReference>